<evidence type="ECO:0000256" key="1">
    <source>
        <dbReference type="SAM" id="MobiDB-lite"/>
    </source>
</evidence>
<dbReference type="AlphaFoldDB" id="A0A699HE38"/>
<evidence type="ECO:0000313" key="2">
    <source>
        <dbReference type="EMBL" id="GEY06202.1"/>
    </source>
</evidence>
<reference evidence="2" key="1">
    <citation type="journal article" date="2019" name="Sci. Rep.">
        <title>Draft genome of Tanacetum cinerariifolium, the natural source of mosquito coil.</title>
        <authorList>
            <person name="Yamashiro T."/>
            <person name="Shiraishi A."/>
            <person name="Satake H."/>
            <person name="Nakayama K."/>
        </authorList>
    </citation>
    <scope>NUCLEOTIDE SEQUENCE</scope>
</reference>
<feature type="region of interest" description="Disordered" evidence="1">
    <location>
        <begin position="317"/>
        <end position="336"/>
    </location>
</feature>
<sequence>MDPYNHSTPISIKLLILDTGKFEQWKFRIQQYVQHEHYALWEDIVFRDSYKAPPKETAKDKGLAGIPHDNIDDKGYWKSSCSRHMTGNISYLSEYEPFNGGYVSFGHGRGNITGKGSIKTVNLSLRMFIRSDEHVMMRDPVANMCLNFLHGADSEQRTHEFMHIYLASATRVETTDGETQILAKVNGRKRTVSESSIRRHLKLNDEEVSQSKSTSFNEFSSNISTALVCLATNRTYNFSKMIFDGMMRNVKSMGKFLMHPRTVELFVSMLVPQDETAFPPGDVRYGEAFLTDTSLDAGQDMENIAKTSAMPHEALPRVTSLGGGKGNRDKSADTGSDITDEMANVLSTLRATNILASGGLRLVFTTASLSVATVSTSVSPAVATTSESFSTAVIFTTISVATPTTRVTRSSRGVVIVSSSLIYVNIPSISKKDKEKGKMTEPEQPSKEKVLEQISVQLARDLEAKFAQEDQLIKEQAERDSEIARIHAEKELEMMIAELDRSNEMVAKYLGEYEQAEGGLSHDEKVEEKFIPVGEKMQDFVPMNSKLESERLKRPGIQLDKERIKKLKTAEASVEELYIEALQALQRYMHDPLVWRIYDTCGVHHVSTGRGHRIFMLVEKDYPLTKGLTTLMLSNKLQVAQYSEMVNELLMKIYIIANSPR</sequence>
<proteinExistence type="predicted"/>
<protein>
    <submittedName>
        <fullName evidence="2">Ribonuclease H-like domain-containing protein</fullName>
    </submittedName>
</protein>
<name>A0A699HE38_TANCI</name>
<organism evidence="2">
    <name type="scientific">Tanacetum cinerariifolium</name>
    <name type="common">Dalmatian daisy</name>
    <name type="synonym">Chrysanthemum cinerariifolium</name>
    <dbReference type="NCBI Taxonomy" id="118510"/>
    <lineage>
        <taxon>Eukaryota</taxon>
        <taxon>Viridiplantae</taxon>
        <taxon>Streptophyta</taxon>
        <taxon>Embryophyta</taxon>
        <taxon>Tracheophyta</taxon>
        <taxon>Spermatophyta</taxon>
        <taxon>Magnoliopsida</taxon>
        <taxon>eudicotyledons</taxon>
        <taxon>Gunneridae</taxon>
        <taxon>Pentapetalae</taxon>
        <taxon>asterids</taxon>
        <taxon>campanulids</taxon>
        <taxon>Asterales</taxon>
        <taxon>Asteraceae</taxon>
        <taxon>Asteroideae</taxon>
        <taxon>Anthemideae</taxon>
        <taxon>Anthemidinae</taxon>
        <taxon>Tanacetum</taxon>
    </lineage>
</organism>
<accession>A0A699HE38</accession>
<dbReference type="EMBL" id="BKCJ010149033">
    <property type="protein sequence ID" value="GEY06202.1"/>
    <property type="molecule type" value="Genomic_DNA"/>
</dbReference>
<comment type="caution">
    <text evidence="2">The sequence shown here is derived from an EMBL/GenBank/DDBJ whole genome shotgun (WGS) entry which is preliminary data.</text>
</comment>
<gene>
    <name evidence="2" type="ORF">Tci_378176</name>
</gene>